<proteinExistence type="predicted"/>
<sequence>MAVLITLRRGSRRTYERFLSSLPLCFYAPPTAREKSPAHMTSPGIGWLARHHYGHKSVTSSAEGSRVVPEVSLPNLTPTQRDESSQNRRDNGRTDRRTQGKIQRRKESREESTPSVQRGRLWAGEAARNSAGGDSTGMCDYCAFIAKRPSIGACAKPATHDLISDLQTTSTFPLHRESTGPQSRTYRTGGRGQACREARGRKYGGDGPRRFPAPREPCPACRQLAGSCLLWANPGRHKQAVSPLRAALRPIDASQASAMLSSLSSYYGEPVLSLTTRVSAVFLSTLGSTPTAYSDPKRPGHQSPTQVQRSHRGSPCLAAGRQVL</sequence>
<name>A0A9Q1JF83_SYNKA</name>
<dbReference type="Proteomes" id="UP001152622">
    <property type="component" value="Chromosome 1"/>
</dbReference>
<comment type="caution">
    <text evidence="2">The sequence shown here is derived from an EMBL/GenBank/DDBJ whole genome shotgun (WGS) entry which is preliminary data.</text>
</comment>
<keyword evidence="3" id="KW-1185">Reference proteome</keyword>
<feature type="region of interest" description="Disordered" evidence="1">
    <location>
        <begin position="58"/>
        <end position="133"/>
    </location>
</feature>
<evidence type="ECO:0000313" key="3">
    <source>
        <dbReference type="Proteomes" id="UP001152622"/>
    </source>
</evidence>
<dbReference type="EMBL" id="JAINUF010000001">
    <property type="protein sequence ID" value="KAJ8382032.1"/>
    <property type="molecule type" value="Genomic_DNA"/>
</dbReference>
<protein>
    <submittedName>
        <fullName evidence="2">Uncharacterized protein</fullName>
    </submittedName>
</protein>
<feature type="compositionally biased region" description="Basic and acidic residues" evidence="1">
    <location>
        <begin position="194"/>
        <end position="209"/>
    </location>
</feature>
<gene>
    <name evidence="2" type="ORF">SKAU_G00028100</name>
</gene>
<evidence type="ECO:0000313" key="2">
    <source>
        <dbReference type="EMBL" id="KAJ8382032.1"/>
    </source>
</evidence>
<evidence type="ECO:0000256" key="1">
    <source>
        <dbReference type="SAM" id="MobiDB-lite"/>
    </source>
</evidence>
<reference evidence="2" key="1">
    <citation type="journal article" date="2023" name="Science">
        <title>Genome structures resolve the early diversification of teleost fishes.</title>
        <authorList>
            <person name="Parey E."/>
            <person name="Louis A."/>
            <person name="Montfort J."/>
            <person name="Bouchez O."/>
            <person name="Roques C."/>
            <person name="Iampietro C."/>
            <person name="Lluch J."/>
            <person name="Castinel A."/>
            <person name="Donnadieu C."/>
            <person name="Desvignes T."/>
            <person name="Floi Bucao C."/>
            <person name="Jouanno E."/>
            <person name="Wen M."/>
            <person name="Mejri S."/>
            <person name="Dirks R."/>
            <person name="Jansen H."/>
            <person name="Henkel C."/>
            <person name="Chen W.J."/>
            <person name="Zahm M."/>
            <person name="Cabau C."/>
            <person name="Klopp C."/>
            <person name="Thompson A.W."/>
            <person name="Robinson-Rechavi M."/>
            <person name="Braasch I."/>
            <person name="Lecointre G."/>
            <person name="Bobe J."/>
            <person name="Postlethwait J.H."/>
            <person name="Berthelot C."/>
            <person name="Roest Crollius H."/>
            <person name="Guiguen Y."/>
        </authorList>
    </citation>
    <scope>NUCLEOTIDE SEQUENCE</scope>
    <source>
        <strain evidence="2">WJC10195</strain>
    </source>
</reference>
<feature type="region of interest" description="Disordered" evidence="1">
    <location>
        <begin position="172"/>
        <end position="211"/>
    </location>
</feature>
<feature type="region of interest" description="Disordered" evidence="1">
    <location>
        <begin position="289"/>
        <end position="314"/>
    </location>
</feature>
<feature type="compositionally biased region" description="Basic and acidic residues" evidence="1">
    <location>
        <begin position="80"/>
        <end position="98"/>
    </location>
</feature>
<organism evidence="2 3">
    <name type="scientific">Synaphobranchus kaupii</name>
    <name type="common">Kaup's arrowtooth eel</name>
    <dbReference type="NCBI Taxonomy" id="118154"/>
    <lineage>
        <taxon>Eukaryota</taxon>
        <taxon>Metazoa</taxon>
        <taxon>Chordata</taxon>
        <taxon>Craniata</taxon>
        <taxon>Vertebrata</taxon>
        <taxon>Euteleostomi</taxon>
        <taxon>Actinopterygii</taxon>
        <taxon>Neopterygii</taxon>
        <taxon>Teleostei</taxon>
        <taxon>Anguilliformes</taxon>
        <taxon>Synaphobranchidae</taxon>
        <taxon>Synaphobranchus</taxon>
    </lineage>
</organism>
<accession>A0A9Q1JF83</accession>
<dbReference type="AlphaFoldDB" id="A0A9Q1JF83"/>